<protein>
    <submittedName>
        <fullName evidence="1">Uncharacterized protein</fullName>
    </submittedName>
</protein>
<reference evidence="1 2" key="1">
    <citation type="submission" date="2015-04" db="EMBL/GenBank/DDBJ databases">
        <title>Comparative genomics of rhizobia nodulating Arachis hypogaea in China.</title>
        <authorList>
            <person name="Li Y."/>
        </authorList>
    </citation>
    <scope>NUCLEOTIDE SEQUENCE [LARGE SCALE GENOMIC DNA]</scope>
    <source>
        <strain evidence="1 2">CCBAU 51757</strain>
    </source>
</reference>
<dbReference type="AlphaFoldDB" id="A0A4Q0S5D2"/>
<gene>
    <name evidence="1" type="ORF">XH99_12425</name>
</gene>
<dbReference type="InterPro" id="IPR010982">
    <property type="entry name" value="Lambda_DNA-bd_dom_sf"/>
</dbReference>
<dbReference type="Proteomes" id="UP000289546">
    <property type="component" value="Unassembled WGS sequence"/>
</dbReference>
<dbReference type="RefSeq" id="WP_347338727.1">
    <property type="nucleotide sequence ID" value="NZ_LBJC01000075.1"/>
</dbReference>
<dbReference type="GO" id="GO:0003677">
    <property type="term" value="F:DNA binding"/>
    <property type="evidence" value="ECO:0007669"/>
    <property type="project" value="InterPro"/>
</dbReference>
<dbReference type="EMBL" id="LBJQ01000068">
    <property type="protein sequence ID" value="RXH30015.1"/>
    <property type="molecule type" value="Genomic_DNA"/>
</dbReference>
<keyword evidence="2" id="KW-1185">Reference proteome</keyword>
<name>A0A4Q0S5D2_9BRAD</name>
<comment type="caution">
    <text evidence="1">The sequence shown here is derived from an EMBL/GenBank/DDBJ whole genome shotgun (WGS) entry which is preliminary data.</text>
</comment>
<evidence type="ECO:0000313" key="2">
    <source>
        <dbReference type="Proteomes" id="UP000289546"/>
    </source>
</evidence>
<proteinExistence type="predicted"/>
<organism evidence="1 2">
    <name type="scientific">Bradyrhizobium nanningense</name>
    <dbReference type="NCBI Taxonomy" id="1325118"/>
    <lineage>
        <taxon>Bacteria</taxon>
        <taxon>Pseudomonadati</taxon>
        <taxon>Pseudomonadota</taxon>
        <taxon>Alphaproteobacteria</taxon>
        <taxon>Hyphomicrobiales</taxon>
        <taxon>Nitrobacteraceae</taxon>
        <taxon>Bradyrhizobium</taxon>
    </lineage>
</organism>
<sequence length="127" mass="14612">MMDVRPLRNEQDYDWAIREVSRYFEAEPAPGTPDGDRFEVLSSLIREYEDNHFATTHGDPIDVLHFAIESMGRSQTELATLIGRNRASEILNRIRPLTLDMIRIISKEWSIPIGALTARYELSRAHA</sequence>
<accession>A0A4Q0S5D2</accession>
<evidence type="ECO:0000313" key="1">
    <source>
        <dbReference type="EMBL" id="RXH30015.1"/>
    </source>
</evidence>
<dbReference type="SUPFAM" id="SSF47413">
    <property type="entry name" value="lambda repressor-like DNA-binding domains"/>
    <property type="match status" value="1"/>
</dbReference>